<feature type="region of interest" description="Disordered" evidence="1">
    <location>
        <begin position="177"/>
        <end position="210"/>
    </location>
</feature>
<evidence type="ECO:0000256" key="1">
    <source>
        <dbReference type="SAM" id="MobiDB-lite"/>
    </source>
</evidence>
<sequence>MQWWDDIISWFSSDAGWQVTTAAIIPGVAILVAGFVAALIGRGSTKRIVSLHDRDERAAAVTAMISAARRAANWNSLSAPEQQQADHIALECDVRLRLLPLAGSGLAAEWATHELGELKKQAVSFSFQAAQSLKEFKDRLIEWQAHPARAKKLFKNDLDSWAYEASLNDQDLVAQQKAWEAQQAAEAQAPDAPAPTTAPTVTRPESDRDA</sequence>
<keyword evidence="2" id="KW-1133">Transmembrane helix</keyword>
<organism evidence="3 4">
    <name type="scientific">Terrimesophilobacter mesophilus</name>
    <dbReference type="NCBI Taxonomy" id="433647"/>
    <lineage>
        <taxon>Bacteria</taxon>
        <taxon>Bacillati</taxon>
        <taxon>Actinomycetota</taxon>
        <taxon>Actinomycetes</taxon>
        <taxon>Micrococcales</taxon>
        <taxon>Microbacteriaceae</taxon>
        <taxon>Terrimesophilobacter</taxon>
    </lineage>
</organism>
<dbReference type="OrthoDB" id="5125431at2"/>
<evidence type="ECO:0000256" key="2">
    <source>
        <dbReference type="SAM" id="Phobius"/>
    </source>
</evidence>
<keyword evidence="2" id="KW-0812">Transmembrane</keyword>
<name>A0A4R8V915_9MICO</name>
<dbReference type="RefSeq" id="WP_134542219.1">
    <property type="nucleotide sequence ID" value="NZ_JACHBP010000001.1"/>
</dbReference>
<protein>
    <submittedName>
        <fullName evidence="3">Uncharacterized protein</fullName>
    </submittedName>
</protein>
<keyword evidence="2" id="KW-0472">Membrane</keyword>
<comment type="caution">
    <text evidence="3">The sequence shown here is derived from an EMBL/GenBank/DDBJ whole genome shotgun (WGS) entry which is preliminary data.</text>
</comment>
<keyword evidence="4" id="KW-1185">Reference proteome</keyword>
<evidence type="ECO:0000313" key="4">
    <source>
        <dbReference type="Proteomes" id="UP000298488"/>
    </source>
</evidence>
<accession>A0A4R8V915</accession>
<proteinExistence type="predicted"/>
<reference evidence="3 4" key="1">
    <citation type="submission" date="2019-03" db="EMBL/GenBank/DDBJ databases">
        <title>Genomics of glacier-inhabiting Cryobacterium strains.</title>
        <authorList>
            <person name="Liu Q."/>
            <person name="Xin Y.-H."/>
        </authorList>
    </citation>
    <scope>NUCLEOTIDE SEQUENCE [LARGE SCALE GENOMIC DNA]</scope>
    <source>
        <strain evidence="3 4">CGMCC 1.10440</strain>
    </source>
</reference>
<dbReference type="Proteomes" id="UP000298488">
    <property type="component" value="Unassembled WGS sequence"/>
</dbReference>
<gene>
    <name evidence="3" type="ORF">E3N84_03625</name>
</gene>
<evidence type="ECO:0000313" key="3">
    <source>
        <dbReference type="EMBL" id="TFB79223.1"/>
    </source>
</evidence>
<feature type="compositionally biased region" description="Low complexity" evidence="1">
    <location>
        <begin position="177"/>
        <end position="203"/>
    </location>
</feature>
<dbReference type="AlphaFoldDB" id="A0A4R8V915"/>
<feature type="transmembrane region" description="Helical" evidence="2">
    <location>
        <begin position="20"/>
        <end position="40"/>
    </location>
</feature>
<dbReference type="EMBL" id="SOFI01000003">
    <property type="protein sequence ID" value="TFB79223.1"/>
    <property type="molecule type" value="Genomic_DNA"/>
</dbReference>